<keyword evidence="2" id="KW-1185">Reference proteome</keyword>
<evidence type="ECO:0000313" key="2">
    <source>
        <dbReference type="Proteomes" id="UP000699042"/>
    </source>
</evidence>
<comment type="caution">
    <text evidence="1">The sequence shown here is derived from an EMBL/GenBank/DDBJ whole genome shotgun (WGS) entry which is preliminary data.</text>
</comment>
<dbReference type="EMBL" id="JAESDN010000005">
    <property type="protein sequence ID" value="KAG7050422.1"/>
    <property type="molecule type" value="Genomic_DNA"/>
</dbReference>
<reference evidence="1" key="1">
    <citation type="submission" date="2021-05" db="EMBL/GenBank/DDBJ databases">
        <title>Comparative genomics of three Colletotrichum scovillei strains and genetic complementation revealed genes involved fungal growth and virulence on chili pepper.</title>
        <authorList>
            <person name="Hsieh D.-K."/>
            <person name="Chuang S.-C."/>
            <person name="Chen C.-Y."/>
            <person name="Chao Y.-T."/>
            <person name="Lu M.-Y.J."/>
            <person name="Lee M.-H."/>
            <person name="Shih M.-C."/>
        </authorList>
    </citation>
    <scope>NUCLEOTIDE SEQUENCE</scope>
    <source>
        <strain evidence="1">Coll-153</strain>
    </source>
</reference>
<accession>A0A9P7R6S2</accession>
<name>A0A9P7R6S2_9PEZI</name>
<organism evidence="1 2">
    <name type="scientific">Colletotrichum scovillei</name>
    <dbReference type="NCBI Taxonomy" id="1209932"/>
    <lineage>
        <taxon>Eukaryota</taxon>
        <taxon>Fungi</taxon>
        <taxon>Dikarya</taxon>
        <taxon>Ascomycota</taxon>
        <taxon>Pezizomycotina</taxon>
        <taxon>Sordariomycetes</taxon>
        <taxon>Hypocreomycetidae</taxon>
        <taxon>Glomerellales</taxon>
        <taxon>Glomerellaceae</taxon>
        <taxon>Colletotrichum</taxon>
        <taxon>Colletotrichum acutatum species complex</taxon>
    </lineage>
</organism>
<dbReference type="Proteomes" id="UP000699042">
    <property type="component" value="Unassembled WGS sequence"/>
</dbReference>
<gene>
    <name evidence="1" type="ORF">JMJ77_013170</name>
</gene>
<proteinExistence type="predicted"/>
<dbReference type="AlphaFoldDB" id="A0A9P7R6S2"/>
<evidence type="ECO:0000313" key="1">
    <source>
        <dbReference type="EMBL" id="KAG7050422.1"/>
    </source>
</evidence>
<protein>
    <submittedName>
        <fullName evidence="1">Uncharacterized protein</fullName>
    </submittedName>
</protein>
<sequence>MISHYLVDRSSGLLSGISKHNSLERHAFPEVSSLRSSYLGGSWLRDQLYPVSVSLQ</sequence>